<reference evidence="7" key="1">
    <citation type="submission" date="2022-11" db="UniProtKB">
        <authorList>
            <consortium name="WormBaseParasite"/>
        </authorList>
    </citation>
    <scope>IDENTIFICATION</scope>
</reference>
<dbReference type="InterPro" id="IPR033308">
    <property type="entry name" value="PGAP5/Cdc1/Ted1"/>
</dbReference>
<organism evidence="6 7">
    <name type="scientific">Setaria digitata</name>
    <dbReference type="NCBI Taxonomy" id="48799"/>
    <lineage>
        <taxon>Eukaryota</taxon>
        <taxon>Metazoa</taxon>
        <taxon>Ecdysozoa</taxon>
        <taxon>Nematoda</taxon>
        <taxon>Chromadorea</taxon>
        <taxon>Rhabditida</taxon>
        <taxon>Spirurina</taxon>
        <taxon>Spiruromorpha</taxon>
        <taxon>Filarioidea</taxon>
        <taxon>Setariidae</taxon>
        <taxon>Setaria</taxon>
    </lineage>
</organism>
<sequence length="115" mass="13443">MTVDRDDYLLRNATRHQIEELSREFDCTGDLTSCHSRPILLLHIPLYRKSEENCANDYDATPESMKWDFRVGFHCLSNASTHYILEKLKPRAIFDGHTHYSCRTWVVRITAVELG</sequence>
<dbReference type="SUPFAM" id="SSF56300">
    <property type="entry name" value="Metallo-dependent phosphatases"/>
    <property type="match status" value="1"/>
</dbReference>
<evidence type="ECO:0000256" key="1">
    <source>
        <dbReference type="ARBA" id="ARBA00001936"/>
    </source>
</evidence>
<dbReference type="GO" id="GO:0016787">
    <property type="term" value="F:hydrolase activity"/>
    <property type="evidence" value="ECO:0007669"/>
    <property type="project" value="UniProtKB-KW"/>
</dbReference>
<dbReference type="AlphaFoldDB" id="A0A915PLI1"/>
<evidence type="ECO:0000313" key="7">
    <source>
        <dbReference type="WBParaSite" id="sdigi.contig129.g4924.t1"/>
    </source>
</evidence>
<keyword evidence="2" id="KW-0479">Metal-binding</keyword>
<accession>A0A915PLI1</accession>
<dbReference type="GO" id="GO:0016020">
    <property type="term" value="C:membrane"/>
    <property type="evidence" value="ECO:0007669"/>
    <property type="project" value="GOC"/>
</dbReference>
<dbReference type="WBParaSite" id="sdigi.contig129.g4924.t1">
    <property type="protein sequence ID" value="sdigi.contig129.g4924.t1"/>
    <property type="gene ID" value="sdigi.contig129.g4924"/>
</dbReference>
<keyword evidence="6" id="KW-1185">Reference proteome</keyword>
<proteinExistence type="predicted"/>
<protein>
    <submittedName>
        <fullName evidence="7">Calcineurin-like phosphoesterase domain-containing protein</fullName>
    </submittedName>
</protein>
<dbReference type="PANTHER" id="PTHR13315:SF0">
    <property type="entry name" value="METALLOPHOSPHOESTERASE 1"/>
    <property type="match status" value="1"/>
</dbReference>
<dbReference type="Proteomes" id="UP000887581">
    <property type="component" value="Unplaced"/>
</dbReference>
<name>A0A915PLI1_9BILA</name>
<evidence type="ECO:0000256" key="4">
    <source>
        <dbReference type="ARBA" id="ARBA00023136"/>
    </source>
</evidence>
<comment type="cofactor">
    <cofactor evidence="1">
        <name>Mn(2+)</name>
        <dbReference type="ChEBI" id="CHEBI:29035"/>
    </cofactor>
</comment>
<dbReference type="GO" id="GO:0006506">
    <property type="term" value="P:GPI anchor biosynthetic process"/>
    <property type="evidence" value="ECO:0007669"/>
    <property type="project" value="InterPro"/>
</dbReference>
<evidence type="ECO:0000313" key="6">
    <source>
        <dbReference type="Proteomes" id="UP000887581"/>
    </source>
</evidence>
<evidence type="ECO:0000256" key="5">
    <source>
        <dbReference type="ARBA" id="ARBA00023211"/>
    </source>
</evidence>
<dbReference type="PANTHER" id="PTHR13315">
    <property type="entry name" value="METALLO PHOSPHOESTERASE RELATED"/>
    <property type="match status" value="1"/>
</dbReference>
<evidence type="ECO:0000256" key="3">
    <source>
        <dbReference type="ARBA" id="ARBA00022801"/>
    </source>
</evidence>
<dbReference type="GO" id="GO:0046872">
    <property type="term" value="F:metal ion binding"/>
    <property type="evidence" value="ECO:0007669"/>
    <property type="project" value="UniProtKB-KW"/>
</dbReference>
<evidence type="ECO:0000256" key="2">
    <source>
        <dbReference type="ARBA" id="ARBA00022723"/>
    </source>
</evidence>
<keyword evidence="3" id="KW-0378">Hydrolase</keyword>
<keyword evidence="5" id="KW-0464">Manganese</keyword>
<dbReference type="InterPro" id="IPR029052">
    <property type="entry name" value="Metallo-depent_PP-like"/>
</dbReference>
<keyword evidence="4" id="KW-0472">Membrane</keyword>